<keyword evidence="1" id="KW-1133">Transmembrane helix</keyword>
<organism evidence="2 3">
    <name type="scientific">Desulfoplanes formicivorans</name>
    <dbReference type="NCBI Taxonomy" id="1592317"/>
    <lineage>
        <taxon>Bacteria</taxon>
        <taxon>Pseudomonadati</taxon>
        <taxon>Thermodesulfobacteriota</taxon>
        <taxon>Desulfovibrionia</taxon>
        <taxon>Desulfovibrionales</taxon>
        <taxon>Desulfoplanaceae</taxon>
        <taxon>Desulfoplanes</taxon>
    </lineage>
</organism>
<protein>
    <submittedName>
        <fullName evidence="2">Membrane protein</fullName>
    </submittedName>
</protein>
<dbReference type="AlphaFoldDB" id="A0A194AE52"/>
<evidence type="ECO:0000313" key="3">
    <source>
        <dbReference type="Proteomes" id="UP000095200"/>
    </source>
</evidence>
<accession>A0A194AE52</accession>
<evidence type="ECO:0000256" key="1">
    <source>
        <dbReference type="SAM" id="Phobius"/>
    </source>
</evidence>
<dbReference type="OrthoDB" id="5405464at2"/>
<keyword evidence="1" id="KW-0812">Transmembrane</keyword>
<sequence>MPRRPFPVTPRFDPTAQKKILQFCYIMYGLVFLAGVTAIVAIVVDYIKKDDARQDPVLSSHYRWQIRTFWFSLLWACVAAPLVVLLGLGVVLGFAVTVWYIYRLVKGWIRLMEYRPMYE</sequence>
<proteinExistence type="predicted"/>
<dbReference type="EMBL" id="BDFE01000004">
    <property type="protein sequence ID" value="GAU07406.1"/>
    <property type="molecule type" value="Genomic_DNA"/>
</dbReference>
<gene>
    <name evidence="2" type="ORF">DPF_0084</name>
</gene>
<feature type="transmembrane region" description="Helical" evidence="1">
    <location>
        <begin position="20"/>
        <end position="47"/>
    </location>
</feature>
<evidence type="ECO:0000313" key="2">
    <source>
        <dbReference type="EMBL" id="GAU07406.1"/>
    </source>
</evidence>
<reference evidence="3" key="1">
    <citation type="submission" date="2016-06" db="EMBL/GenBank/DDBJ databases">
        <title>Draft genome sequence of Desulfoplanes formicivorans strain Pf12B.</title>
        <authorList>
            <person name="Watanabe M."/>
            <person name="Kojima H."/>
            <person name="Fukui M."/>
        </authorList>
    </citation>
    <scope>NUCLEOTIDE SEQUENCE [LARGE SCALE GENOMIC DNA]</scope>
    <source>
        <strain evidence="3">Pf12B</strain>
    </source>
</reference>
<comment type="caution">
    <text evidence="2">The sequence shown here is derived from an EMBL/GenBank/DDBJ whole genome shotgun (WGS) entry which is preliminary data.</text>
</comment>
<keyword evidence="3" id="KW-1185">Reference proteome</keyword>
<dbReference type="Proteomes" id="UP000095200">
    <property type="component" value="Unassembled WGS sequence"/>
</dbReference>
<keyword evidence="1" id="KW-0472">Membrane</keyword>
<feature type="transmembrane region" description="Helical" evidence="1">
    <location>
        <begin position="68"/>
        <end position="101"/>
    </location>
</feature>
<name>A0A194AE52_9BACT</name>